<evidence type="ECO:0000313" key="14">
    <source>
        <dbReference type="EMBL" id="CED85200.1"/>
    </source>
</evidence>
<evidence type="ECO:0000256" key="2">
    <source>
        <dbReference type="ARBA" id="ARBA00005248"/>
    </source>
</evidence>
<sequence length="937" mass="104199">MAFHPFEVNAVHLTYTVLGAFVVLFGMFSLFIKERLFVGEAVIATIVGIIAGPYVTGGFDPRSWGNGGSEITNEITLELTRVVIAVSVFGVGVELPKAYMRKHWKSVAFLLGPIFVFGWFVSALLIWGIIPGLSFLSSLVVAACVTPTDPILAQAVIGGKFADKHVPAHLRHILACESGCNDGAAFPLLYIALYLTLEVDDKHAVGEWFYLTWLYEVALGIVLGALLGYAARRLMKFCEAKSLVDRQSFVAQYISLAILIIGITTLLGSDDLLAAFACGTAFAWDGFFNKQTEESNFSNVIDLLFNTTAFIYIGAILPFDSFADSSLTLSVWRLVVLMICIMLLRRLPIMMALYRWMPDVHTFREALFTGHFGPIGVGAIFISTLAASKLPEPHDPPEGQVELLAATIQPIVHFFVLSSVLIHGLSIPFFSLGRRVHTISRTHSIMLTRTNDSRRSEGSGLRRPEPAWLSGVRRILPGDIITINRDDDDDLERGPGDRDERALDHDDRDEKTMSEKRNRRTRMDEIDEDEEKISRENSNSSGSSTMAGSRPGNLALSRTKRVDEDEDEEDDEDSMGSLKTRRREAAYDREGEAREAAESDEERKLEREGRKTPPLRKFREGPHLIVEREVDDGGEVEVEVIRNRYCKQKKRHVDRFRGPEKEVQTELKLYFEHIKEDMEELSHEFKEKFKHLMESIEQAEERHADENEHDEVDSDDEGPSGSRTKSTDWADERHREAGKGQSSRSPVGGQPGRSSQESLPLASSRSKSSAIFIHSRPSGRRRESLHKKIFSRSSGSTRSPPRISISGPMNAHPIDVDIPNALDLRGRMDASTSEAVSARSGSRSPSPILFEDKPTDMSSSKPFPISNQHRRVKSISSRRLSDASSQRASASSGGGLLLNPLSHAGAEDTSMTFRSGYHPDDNVNLTPTVSFSVPEKP</sequence>
<feature type="region of interest" description="Disordered" evidence="11">
    <location>
        <begin position="692"/>
        <end position="937"/>
    </location>
</feature>
<dbReference type="Pfam" id="PF00999">
    <property type="entry name" value="Na_H_Exchanger"/>
    <property type="match status" value="1"/>
</dbReference>
<dbReference type="AlphaFoldDB" id="A0A0F7SX46"/>
<dbReference type="PANTHER" id="PTHR31382:SF4">
    <property type="entry name" value="NA(+)_H(+) ANTIPORTER"/>
    <property type="match status" value="1"/>
</dbReference>
<feature type="compositionally biased region" description="Acidic residues" evidence="11">
    <location>
        <begin position="707"/>
        <end position="718"/>
    </location>
</feature>
<dbReference type="InterPro" id="IPR006153">
    <property type="entry name" value="Cation/H_exchanger_TM"/>
</dbReference>
<feature type="compositionally biased region" description="Low complexity" evidence="11">
    <location>
        <begin position="791"/>
        <end position="808"/>
    </location>
</feature>
<feature type="region of interest" description="Disordered" evidence="11">
    <location>
        <begin position="483"/>
        <end position="620"/>
    </location>
</feature>
<feature type="transmembrane region" description="Helical" evidence="12">
    <location>
        <begin position="75"/>
        <end position="95"/>
    </location>
</feature>
<feature type="transmembrane region" description="Helical" evidence="12">
    <location>
        <begin position="408"/>
        <end position="432"/>
    </location>
</feature>
<reference evidence="14" key="1">
    <citation type="submission" date="2014-08" db="EMBL/GenBank/DDBJ databases">
        <authorList>
            <person name="Sharma Rahul"/>
            <person name="Thines Marco"/>
        </authorList>
    </citation>
    <scope>NUCLEOTIDE SEQUENCE</scope>
</reference>
<feature type="compositionally biased region" description="Low complexity" evidence="11">
    <location>
        <begin position="536"/>
        <end position="550"/>
    </location>
</feature>
<keyword evidence="5 12" id="KW-0812">Transmembrane</keyword>
<feature type="transmembrane region" description="Helical" evidence="12">
    <location>
        <begin position="249"/>
        <end position="266"/>
    </location>
</feature>
<evidence type="ECO:0000256" key="1">
    <source>
        <dbReference type="ARBA" id="ARBA00004141"/>
    </source>
</evidence>
<evidence type="ECO:0000256" key="5">
    <source>
        <dbReference type="ARBA" id="ARBA00022692"/>
    </source>
</evidence>
<evidence type="ECO:0000256" key="7">
    <source>
        <dbReference type="ARBA" id="ARBA00023053"/>
    </source>
</evidence>
<evidence type="ECO:0000256" key="4">
    <source>
        <dbReference type="ARBA" id="ARBA00022449"/>
    </source>
</evidence>
<evidence type="ECO:0000256" key="11">
    <source>
        <dbReference type="SAM" id="MobiDB-lite"/>
    </source>
</evidence>
<feature type="domain" description="Cation/H+ exchanger transmembrane" evidence="13">
    <location>
        <begin position="27"/>
        <end position="430"/>
    </location>
</feature>
<evidence type="ECO:0000256" key="8">
    <source>
        <dbReference type="ARBA" id="ARBA00023065"/>
    </source>
</evidence>
<keyword evidence="10" id="KW-0739">Sodium transport</keyword>
<evidence type="ECO:0000256" key="9">
    <source>
        <dbReference type="ARBA" id="ARBA00023136"/>
    </source>
</evidence>
<evidence type="ECO:0000256" key="10">
    <source>
        <dbReference type="ARBA" id="ARBA00023201"/>
    </source>
</evidence>
<proteinExistence type="inferred from homology"/>
<dbReference type="GO" id="GO:0042391">
    <property type="term" value="P:regulation of membrane potential"/>
    <property type="evidence" value="ECO:0007669"/>
    <property type="project" value="InterPro"/>
</dbReference>
<feature type="transmembrane region" description="Helical" evidence="12">
    <location>
        <begin position="331"/>
        <end position="354"/>
    </location>
</feature>
<dbReference type="EMBL" id="LN483332">
    <property type="protein sequence ID" value="CED85200.1"/>
    <property type="molecule type" value="Genomic_DNA"/>
</dbReference>
<keyword evidence="3" id="KW-0813">Transport</keyword>
<dbReference type="GO" id="GO:0005886">
    <property type="term" value="C:plasma membrane"/>
    <property type="evidence" value="ECO:0007669"/>
    <property type="project" value="InterPro"/>
</dbReference>
<evidence type="ECO:0000259" key="13">
    <source>
        <dbReference type="Pfam" id="PF00999"/>
    </source>
</evidence>
<dbReference type="GO" id="GO:0030007">
    <property type="term" value="P:intracellular potassium ion homeostasis"/>
    <property type="evidence" value="ECO:0007669"/>
    <property type="project" value="TreeGrafter"/>
</dbReference>
<feature type="compositionally biased region" description="Polar residues" evidence="11">
    <location>
        <begin position="856"/>
        <end position="867"/>
    </location>
</feature>
<feature type="compositionally biased region" description="Basic and acidic residues" evidence="11">
    <location>
        <begin position="583"/>
        <end position="620"/>
    </location>
</feature>
<feature type="transmembrane region" description="Helical" evidence="12">
    <location>
        <begin position="272"/>
        <end position="288"/>
    </location>
</feature>
<keyword evidence="4" id="KW-0050">Antiport</keyword>
<accession>A0A0F7SX46</accession>
<protein>
    <submittedName>
        <fullName evidence="14">Na h exchanger 1</fullName>
    </submittedName>
</protein>
<feature type="transmembrane region" description="Helical" evidence="12">
    <location>
        <begin position="12"/>
        <end position="32"/>
    </location>
</feature>
<comment type="subcellular location">
    <subcellularLocation>
        <location evidence="1">Membrane</location>
        <topology evidence="1">Multi-pass membrane protein</topology>
    </subcellularLocation>
</comment>
<evidence type="ECO:0000256" key="6">
    <source>
        <dbReference type="ARBA" id="ARBA00022989"/>
    </source>
</evidence>
<comment type="similarity">
    <text evidence="2">Belongs to the fungal Na(+)/H(+) exchanger family.</text>
</comment>
<dbReference type="FunFam" id="1.20.1530.20:FF:000015">
    <property type="entry name" value="Na(+)/H(+) antiporter 2"/>
    <property type="match status" value="1"/>
</dbReference>
<feature type="compositionally biased region" description="Polar residues" evidence="11">
    <location>
        <begin position="830"/>
        <end position="845"/>
    </location>
</feature>
<dbReference type="PANTHER" id="PTHR31382">
    <property type="entry name" value="NA(+)/H(+) ANTIPORTER"/>
    <property type="match status" value="1"/>
</dbReference>
<feature type="compositionally biased region" description="Basic and acidic residues" evidence="11">
    <location>
        <begin position="492"/>
        <end position="524"/>
    </location>
</feature>
<feature type="transmembrane region" description="Helical" evidence="12">
    <location>
        <begin position="37"/>
        <end position="55"/>
    </location>
</feature>
<keyword evidence="6 12" id="KW-1133">Transmembrane helix</keyword>
<dbReference type="InterPro" id="IPR004712">
    <property type="entry name" value="Na+/H+_antiporter_fungi"/>
</dbReference>
<feature type="transmembrane region" description="Helical" evidence="12">
    <location>
        <begin position="366"/>
        <end position="388"/>
    </location>
</feature>
<keyword evidence="8" id="KW-0406">Ion transport</keyword>
<feature type="compositionally biased region" description="Basic and acidic residues" evidence="11">
    <location>
        <begin position="725"/>
        <end position="738"/>
    </location>
</feature>
<feature type="compositionally biased region" description="Low complexity" evidence="11">
    <location>
        <begin position="758"/>
        <end position="775"/>
    </location>
</feature>
<feature type="compositionally biased region" description="Basic and acidic residues" evidence="11">
    <location>
        <begin position="692"/>
        <end position="706"/>
    </location>
</feature>
<dbReference type="GO" id="GO:0036376">
    <property type="term" value="P:sodium ion export across plasma membrane"/>
    <property type="evidence" value="ECO:0007669"/>
    <property type="project" value="InterPro"/>
</dbReference>
<evidence type="ECO:0000256" key="3">
    <source>
        <dbReference type="ARBA" id="ARBA00022448"/>
    </source>
</evidence>
<feature type="compositionally biased region" description="Low complexity" evidence="11">
    <location>
        <begin position="874"/>
        <end position="902"/>
    </location>
</feature>
<evidence type="ECO:0000256" key="12">
    <source>
        <dbReference type="SAM" id="Phobius"/>
    </source>
</evidence>
<dbReference type="GO" id="GO:0120029">
    <property type="term" value="P:proton export across plasma membrane"/>
    <property type="evidence" value="ECO:0007669"/>
    <property type="project" value="InterPro"/>
</dbReference>
<feature type="compositionally biased region" description="Basic residues" evidence="11">
    <location>
        <begin position="777"/>
        <end position="790"/>
    </location>
</feature>
<feature type="compositionally biased region" description="Acidic residues" evidence="11">
    <location>
        <begin position="564"/>
        <end position="574"/>
    </location>
</feature>
<feature type="transmembrane region" description="Helical" evidence="12">
    <location>
        <begin position="300"/>
        <end position="319"/>
    </location>
</feature>
<dbReference type="GO" id="GO:0015385">
    <property type="term" value="F:sodium:proton antiporter activity"/>
    <property type="evidence" value="ECO:0007669"/>
    <property type="project" value="InterPro"/>
</dbReference>
<organism evidence="14">
    <name type="scientific">Phaffia rhodozyma</name>
    <name type="common">Yeast</name>
    <name type="synonym">Xanthophyllomyces dendrorhous</name>
    <dbReference type="NCBI Taxonomy" id="264483"/>
    <lineage>
        <taxon>Eukaryota</taxon>
        <taxon>Fungi</taxon>
        <taxon>Dikarya</taxon>
        <taxon>Basidiomycota</taxon>
        <taxon>Agaricomycotina</taxon>
        <taxon>Tremellomycetes</taxon>
        <taxon>Cystofilobasidiales</taxon>
        <taxon>Mrakiaceae</taxon>
        <taxon>Phaffia</taxon>
    </lineage>
</organism>
<feature type="transmembrane region" description="Helical" evidence="12">
    <location>
        <begin position="208"/>
        <end position="229"/>
    </location>
</feature>
<feature type="transmembrane region" description="Helical" evidence="12">
    <location>
        <begin position="107"/>
        <end position="130"/>
    </location>
</feature>
<keyword evidence="7" id="KW-0915">Sodium</keyword>
<keyword evidence="9 12" id="KW-0472">Membrane</keyword>
<name>A0A0F7SX46_PHARH</name>